<dbReference type="Pfam" id="PF05699">
    <property type="entry name" value="Dimer_Tnp_hAT"/>
    <property type="match status" value="1"/>
</dbReference>
<protein>
    <recommendedName>
        <fullName evidence="1">HAT C-terminal dimerisation domain-containing protein</fullName>
    </recommendedName>
</protein>
<organism evidence="2 3">
    <name type="scientific">Ancylostoma caninum</name>
    <name type="common">Dog hookworm</name>
    <dbReference type="NCBI Taxonomy" id="29170"/>
    <lineage>
        <taxon>Eukaryota</taxon>
        <taxon>Metazoa</taxon>
        <taxon>Ecdysozoa</taxon>
        <taxon>Nematoda</taxon>
        <taxon>Chromadorea</taxon>
        <taxon>Rhabditida</taxon>
        <taxon>Rhabditina</taxon>
        <taxon>Rhabditomorpha</taxon>
        <taxon>Strongyloidea</taxon>
        <taxon>Ancylostomatidae</taxon>
        <taxon>Ancylostomatinae</taxon>
        <taxon>Ancylostoma</taxon>
    </lineage>
</organism>
<dbReference type="OrthoDB" id="5869280at2759"/>
<dbReference type="EMBL" id="JOJR01000476">
    <property type="protein sequence ID" value="RCN37361.1"/>
    <property type="molecule type" value="Genomic_DNA"/>
</dbReference>
<dbReference type="InterPro" id="IPR012337">
    <property type="entry name" value="RNaseH-like_sf"/>
</dbReference>
<dbReference type="Proteomes" id="UP000252519">
    <property type="component" value="Unassembled WGS sequence"/>
</dbReference>
<evidence type="ECO:0000313" key="3">
    <source>
        <dbReference type="Proteomes" id="UP000252519"/>
    </source>
</evidence>
<reference evidence="2 3" key="1">
    <citation type="submission" date="2014-10" db="EMBL/GenBank/DDBJ databases">
        <title>Draft genome of the hookworm Ancylostoma caninum.</title>
        <authorList>
            <person name="Mitreva M."/>
        </authorList>
    </citation>
    <scope>NUCLEOTIDE SEQUENCE [LARGE SCALE GENOMIC DNA]</scope>
    <source>
        <strain evidence="2 3">Baltimore</strain>
    </source>
</reference>
<proteinExistence type="predicted"/>
<gene>
    <name evidence="2" type="ORF">ANCCAN_16753</name>
</gene>
<dbReference type="AlphaFoldDB" id="A0A368FYU0"/>
<keyword evidence="3" id="KW-1185">Reference proteome</keyword>
<name>A0A368FYU0_ANCCA</name>
<evidence type="ECO:0000259" key="1">
    <source>
        <dbReference type="Pfam" id="PF05699"/>
    </source>
</evidence>
<accession>A0A368FYU0</accession>
<dbReference type="SUPFAM" id="SSF53098">
    <property type="entry name" value="Ribonuclease H-like"/>
    <property type="match status" value="1"/>
</dbReference>
<dbReference type="InterPro" id="IPR008906">
    <property type="entry name" value="HATC_C_dom"/>
</dbReference>
<evidence type="ECO:0000313" key="2">
    <source>
        <dbReference type="EMBL" id="RCN37361.1"/>
    </source>
</evidence>
<dbReference type="GO" id="GO:0046983">
    <property type="term" value="F:protein dimerization activity"/>
    <property type="evidence" value="ECO:0007669"/>
    <property type="project" value="InterPro"/>
</dbReference>
<feature type="domain" description="HAT C-terminal dimerisation" evidence="1">
    <location>
        <begin position="7"/>
        <end position="55"/>
    </location>
</feature>
<comment type="caution">
    <text evidence="2">The sequence shown here is derived from an EMBL/GenBank/DDBJ whole genome shotgun (WGS) entry which is preliminary data.</text>
</comment>
<sequence length="132" mass="14838">MSVPMVKNHAGEFLLLYKEAPRYLYIPATSVDCERLFSLAGIVFSNKRRGRLSGKHACFLLMCKAHANKDVGRERKSWSASDIKRYSKSDIAVDEIDDEFTSTSKEGLEDLSRLDYGGSSDCGLNDSREYAE</sequence>